<dbReference type="PANTHER" id="PTHR46889:SF5">
    <property type="entry name" value="INTEGRASE PROTEIN"/>
    <property type="match status" value="1"/>
</dbReference>
<dbReference type="InterPro" id="IPR048020">
    <property type="entry name" value="Transpos_IS3"/>
</dbReference>
<name>A0AAX1K4A7_STRMG</name>
<feature type="domain" description="Integrase catalytic" evidence="3">
    <location>
        <begin position="209"/>
        <end position="368"/>
    </location>
</feature>
<dbReference type="GO" id="GO:0004803">
    <property type="term" value="F:transposase activity"/>
    <property type="evidence" value="ECO:0007669"/>
    <property type="project" value="InterPro"/>
</dbReference>
<dbReference type="SUPFAM" id="SSF46689">
    <property type="entry name" value="Homeodomain-like"/>
    <property type="match status" value="1"/>
</dbReference>
<sequence>MSRKIRRHFTDEFKQQIVDLHNAGMKRSEIIKEYDLTPSSFDKWVKQARTTGSFKTVDNLTDEQRELMELRKRNKELEMQVDILKQAAVIMAPKREIITANKDKYSISAMCRCLTIPRSSYYYKAVEPVSEAQLEEMVKRIFLDSKSRYGARKIKKCLEAQGITLSGRRIRRIMKRLNLVSVYQKAAFKPQSKGKNEAPIPNLLARQFNQENPLEALVTDLTYVRIGKRWAYVCLLIDLFNREIIGLALGWHKTADLVKEAIQSIPYALTKVKLFHSDRGKEFDNQLIDEMLEAFGITRSLSQAGCPYDNAVAESTYRSFKLEFINQETFHSLEELTLKTKDYVHWWNHHRIHGSLNYQTPMTRRVIA</sequence>
<dbReference type="Gene3D" id="1.10.10.60">
    <property type="entry name" value="Homeodomain-like"/>
    <property type="match status" value="1"/>
</dbReference>
<proteinExistence type="predicted"/>
<dbReference type="NCBIfam" id="NF033516">
    <property type="entry name" value="transpos_IS3"/>
    <property type="match status" value="1"/>
</dbReference>
<dbReference type="PROSITE" id="PS50994">
    <property type="entry name" value="INTEGRASE"/>
    <property type="match status" value="1"/>
</dbReference>
<dbReference type="InterPro" id="IPR002514">
    <property type="entry name" value="Transposase_8"/>
</dbReference>
<dbReference type="InterPro" id="IPR036397">
    <property type="entry name" value="RNaseH_sf"/>
</dbReference>
<dbReference type="AlphaFoldDB" id="A0AAX1K4A7"/>
<evidence type="ECO:0000256" key="1">
    <source>
        <dbReference type="ARBA" id="ARBA00002286"/>
    </source>
</evidence>
<dbReference type="InterPro" id="IPR050900">
    <property type="entry name" value="Transposase_IS3/IS150/IS904"/>
</dbReference>
<dbReference type="SUPFAM" id="SSF53098">
    <property type="entry name" value="Ribonuclease H-like"/>
    <property type="match status" value="1"/>
</dbReference>
<reference evidence="5" key="1">
    <citation type="submission" date="2020-12" db="EMBL/GenBank/DDBJ databases">
        <authorList>
            <person name="Wen Z.T."/>
        </authorList>
    </citation>
    <scope>NUCLEOTIDE SEQUENCE [LARGE SCALE GENOMIC DNA]</scope>
    <source>
        <strain evidence="5">27-3</strain>
    </source>
</reference>
<dbReference type="Pfam" id="PF13683">
    <property type="entry name" value="rve_3"/>
    <property type="match status" value="1"/>
</dbReference>
<dbReference type="InterPro" id="IPR025948">
    <property type="entry name" value="HTH-like_dom"/>
</dbReference>
<evidence type="ECO:0000313" key="4">
    <source>
        <dbReference type="EMBL" id="QQL47920.1"/>
    </source>
</evidence>
<dbReference type="Pfam" id="PF01527">
    <property type="entry name" value="HTH_Tnp_1"/>
    <property type="match status" value="1"/>
</dbReference>
<dbReference type="InterPro" id="IPR009057">
    <property type="entry name" value="Homeodomain-like_sf"/>
</dbReference>
<feature type="coiled-coil region" evidence="2">
    <location>
        <begin position="60"/>
        <end position="87"/>
    </location>
</feature>
<dbReference type="Pfam" id="PF13276">
    <property type="entry name" value="HTH_21"/>
    <property type="match status" value="1"/>
</dbReference>
<dbReference type="GO" id="GO:0015074">
    <property type="term" value="P:DNA integration"/>
    <property type="evidence" value="ECO:0007669"/>
    <property type="project" value="InterPro"/>
</dbReference>
<protein>
    <submittedName>
        <fullName evidence="4">IS3 family transposase</fullName>
    </submittedName>
</protein>
<accession>A0AAX1K4A7</accession>
<dbReference type="InterPro" id="IPR012337">
    <property type="entry name" value="RNaseH-like_sf"/>
</dbReference>
<dbReference type="RefSeq" id="WP_192072198.1">
    <property type="nucleotide sequence ID" value="NZ_CP066294.2"/>
</dbReference>
<evidence type="ECO:0000256" key="2">
    <source>
        <dbReference type="SAM" id="Coils"/>
    </source>
</evidence>
<keyword evidence="2" id="KW-0175">Coiled coil</keyword>
<dbReference type="EMBL" id="CP066294">
    <property type="protein sequence ID" value="QQL47920.1"/>
    <property type="molecule type" value="Genomic_DNA"/>
</dbReference>
<comment type="function">
    <text evidence="1">Involved in the transposition of the insertion sequence.</text>
</comment>
<gene>
    <name evidence="4" type="ORF">IGS65_003500</name>
</gene>
<evidence type="ECO:0000259" key="3">
    <source>
        <dbReference type="PROSITE" id="PS50994"/>
    </source>
</evidence>
<dbReference type="GO" id="GO:0003677">
    <property type="term" value="F:DNA binding"/>
    <property type="evidence" value="ECO:0007669"/>
    <property type="project" value="InterPro"/>
</dbReference>
<organism evidence="4 5">
    <name type="scientific">Streptococcus mutans</name>
    <dbReference type="NCBI Taxonomy" id="1309"/>
    <lineage>
        <taxon>Bacteria</taxon>
        <taxon>Bacillati</taxon>
        <taxon>Bacillota</taxon>
        <taxon>Bacilli</taxon>
        <taxon>Lactobacillales</taxon>
        <taxon>Streptococcaceae</taxon>
        <taxon>Streptococcus</taxon>
    </lineage>
</organism>
<evidence type="ECO:0000313" key="5">
    <source>
        <dbReference type="Proteomes" id="UP000595884"/>
    </source>
</evidence>
<dbReference type="GO" id="GO:0006313">
    <property type="term" value="P:DNA transposition"/>
    <property type="evidence" value="ECO:0007669"/>
    <property type="project" value="InterPro"/>
</dbReference>
<dbReference type="Proteomes" id="UP000595884">
    <property type="component" value="Chromosome"/>
</dbReference>
<dbReference type="InterPro" id="IPR001584">
    <property type="entry name" value="Integrase_cat-core"/>
</dbReference>
<dbReference type="Gene3D" id="3.30.420.10">
    <property type="entry name" value="Ribonuclease H-like superfamily/Ribonuclease H"/>
    <property type="match status" value="1"/>
</dbReference>
<dbReference type="PANTHER" id="PTHR46889">
    <property type="entry name" value="TRANSPOSASE INSF FOR INSERTION SEQUENCE IS3B-RELATED"/>
    <property type="match status" value="1"/>
</dbReference>